<keyword evidence="1" id="KW-1133">Transmembrane helix</keyword>
<feature type="transmembrane region" description="Helical" evidence="1">
    <location>
        <begin position="180"/>
        <end position="201"/>
    </location>
</feature>
<evidence type="ECO:0008006" key="4">
    <source>
        <dbReference type="Google" id="ProtNLM"/>
    </source>
</evidence>
<dbReference type="AlphaFoldDB" id="A0A1X7I8G6"/>
<keyword evidence="1" id="KW-0472">Membrane</keyword>
<reference evidence="3" key="1">
    <citation type="submission" date="2017-04" db="EMBL/GenBank/DDBJ databases">
        <authorList>
            <person name="Varghese N."/>
            <person name="Submissions S."/>
        </authorList>
    </citation>
    <scope>NUCLEOTIDE SEQUENCE [LARGE SCALE GENOMIC DNA]</scope>
    <source>
        <strain evidence="3">VDS</strain>
    </source>
</reference>
<name>A0A1X7I8G6_9CORY</name>
<dbReference type="RefSeq" id="WP_085548647.1">
    <property type="nucleotide sequence ID" value="NZ_FXAR01000001.1"/>
</dbReference>
<evidence type="ECO:0000313" key="3">
    <source>
        <dbReference type="Proteomes" id="UP000193309"/>
    </source>
</evidence>
<feature type="transmembrane region" description="Helical" evidence="1">
    <location>
        <begin position="110"/>
        <end position="133"/>
    </location>
</feature>
<feature type="transmembrane region" description="Helical" evidence="1">
    <location>
        <begin position="221"/>
        <end position="239"/>
    </location>
</feature>
<protein>
    <recommendedName>
        <fullName evidence="4">ABC-2 type transport system permease protein</fullName>
    </recommendedName>
</protein>
<keyword evidence="3" id="KW-1185">Reference proteome</keyword>
<feature type="transmembrane region" description="Helical" evidence="1">
    <location>
        <begin position="76"/>
        <end position="98"/>
    </location>
</feature>
<evidence type="ECO:0000256" key="1">
    <source>
        <dbReference type="SAM" id="Phobius"/>
    </source>
</evidence>
<dbReference type="STRING" id="1610489.SAMN06295981_0504"/>
<dbReference type="OrthoDB" id="4187110at2"/>
<gene>
    <name evidence="2" type="ORF">SAMN06295981_0504</name>
</gene>
<organism evidence="2 3">
    <name type="scientific">Corynebacterium pollutisoli</name>
    <dbReference type="NCBI Taxonomy" id="1610489"/>
    <lineage>
        <taxon>Bacteria</taxon>
        <taxon>Bacillati</taxon>
        <taxon>Actinomycetota</taxon>
        <taxon>Actinomycetes</taxon>
        <taxon>Mycobacteriales</taxon>
        <taxon>Corynebacteriaceae</taxon>
        <taxon>Corynebacterium</taxon>
    </lineage>
</organism>
<feature type="transmembrane region" description="Helical" evidence="1">
    <location>
        <begin position="153"/>
        <end position="173"/>
    </location>
</feature>
<dbReference type="EMBL" id="FXAR01000001">
    <property type="protein sequence ID" value="SMG10393.1"/>
    <property type="molecule type" value="Genomic_DNA"/>
</dbReference>
<dbReference type="Proteomes" id="UP000193309">
    <property type="component" value="Unassembled WGS sequence"/>
</dbReference>
<keyword evidence="1" id="KW-0812">Transmembrane</keyword>
<evidence type="ECO:0000313" key="2">
    <source>
        <dbReference type="EMBL" id="SMG10393.1"/>
    </source>
</evidence>
<accession>A0A1X7I8G6</accession>
<sequence>MTLLARQFRVLRASWATWVLAGFALFFAVLAPVTARFMPEILGSLAGGEIPIDVSALPDPTAADAWVQWSSNLNQIIIILVAIVAASTISADIARGSAVPILARPVSRTWYWVSAFLAVTVALTLITIVSTALMTGVTALLLDVSPTAPRTPALATAAWLLFACSLIAVTLLASSLGAPTLGAAAAGVGWFALTALAGLWTASHAWSPTGLLTLEPTWGDAAVTALVTAGMVAAGLAAFRRREI</sequence>
<proteinExistence type="predicted"/>